<accession>A0ABC8ZZE9</accession>
<evidence type="ECO:0000313" key="5">
    <source>
        <dbReference type="Proteomes" id="UP001497457"/>
    </source>
</evidence>
<sequence length="444" mass="49011">MAGCSAGALVSSAISRQISNPRRDPAQSRWRWSPGDVVESTTRGIWEEFRAALCIPGGSRCTPPPPPPPGRAADANGGGVEEGEDVLSALPDDMLLLILLRLPSAAAAARTSVLSRRWRRLWARLPELRFPHPADPLALGRSRAALAAHAGGALTLLRVVAYDADPGDAAAVLRLAAPRLTGVFAKLTALWLTHVRFPGGCDLGYALSSARCPLLQKLELGHAQGVSNLAICSESLIIMILDQLRGLQKLTIVAPMLRKLTIFNCFYMRQPVANISAPVLKRLWWYDVYDPRSVQLGELAQLRELVITYFAGPQGYFQYMRNRGIVLLLQHFQKIAVLTMFIYPTLKRFRLRRGRTSVAAAWSVQVGEQQDQPTQGHGGLRHARARRALGGEQRGNKSRRRPHCAWASKLAAACPQASAHSCYRFIRGKHEFMQSDLDFNHSQW</sequence>
<evidence type="ECO:0000256" key="1">
    <source>
        <dbReference type="SAM" id="MobiDB-lite"/>
    </source>
</evidence>
<dbReference type="InterPro" id="IPR001810">
    <property type="entry name" value="F-box_dom"/>
</dbReference>
<reference evidence="4 5" key="2">
    <citation type="submission" date="2024-10" db="EMBL/GenBank/DDBJ databases">
        <authorList>
            <person name="Ryan C."/>
        </authorList>
    </citation>
    <scope>NUCLEOTIDE SEQUENCE [LARGE SCALE GENOMIC DNA]</scope>
</reference>
<reference evidence="5" key="1">
    <citation type="submission" date="2024-06" db="EMBL/GenBank/DDBJ databases">
        <authorList>
            <person name="Ryan C."/>
        </authorList>
    </citation>
    <scope>NUCLEOTIDE SEQUENCE [LARGE SCALE GENOMIC DNA]</scope>
</reference>
<dbReference type="InterPro" id="IPR055312">
    <property type="entry name" value="FBL15-like"/>
</dbReference>
<proteinExistence type="predicted"/>
<gene>
    <name evidence="4" type="ORF">URODEC1_LOCUS49042</name>
</gene>
<dbReference type="PANTHER" id="PTHR34709:SF61">
    <property type="entry name" value="OS07G0229100 PROTEIN"/>
    <property type="match status" value="1"/>
</dbReference>
<feature type="region of interest" description="Disordered" evidence="1">
    <location>
        <begin position="57"/>
        <end position="83"/>
    </location>
</feature>
<dbReference type="Pfam" id="PF24758">
    <property type="entry name" value="LRR_At5g56370"/>
    <property type="match status" value="1"/>
</dbReference>
<dbReference type="Proteomes" id="UP001497457">
    <property type="component" value="Chromosome 2b"/>
</dbReference>
<dbReference type="PANTHER" id="PTHR34709">
    <property type="entry name" value="OS10G0396666 PROTEIN"/>
    <property type="match status" value="1"/>
</dbReference>
<evidence type="ECO:0008006" key="6">
    <source>
        <dbReference type="Google" id="ProtNLM"/>
    </source>
</evidence>
<evidence type="ECO:0000313" key="4">
    <source>
        <dbReference type="EMBL" id="CAL4968471.1"/>
    </source>
</evidence>
<evidence type="ECO:0000259" key="2">
    <source>
        <dbReference type="Pfam" id="PF00646"/>
    </source>
</evidence>
<dbReference type="EMBL" id="OZ075112">
    <property type="protein sequence ID" value="CAL4968471.1"/>
    <property type="molecule type" value="Genomic_DNA"/>
</dbReference>
<dbReference type="Pfam" id="PF00646">
    <property type="entry name" value="F-box"/>
    <property type="match status" value="1"/>
</dbReference>
<evidence type="ECO:0000259" key="3">
    <source>
        <dbReference type="Pfam" id="PF24758"/>
    </source>
</evidence>
<name>A0ABC8ZZE9_9POAL</name>
<protein>
    <recommendedName>
        <fullName evidence="6">F-box domain-containing protein</fullName>
    </recommendedName>
</protein>
<keyword evidence="5" id="KW-1185">Reference proteome</keyword>
<feature type="domain" description="F-box/LRR-repeat protein 15/At3g58940/PEG3-like LRR" evidence="3">
    <location>
        <begin position="181"/>
        <end position="283"/>
    </location>
</feature>
<dbReference type="AlphaFoldDB" id="A0ABC8ZZE9"/>
<feature type="domain" description="F-box" evidence="2">
    <location>
        <begin position="87"/>
        <end position="126"/>
    </location>
</feature>
<dbReference type="SUPFAM" id="SSF81383">
    <property type="entry name" value="F-box domain"/>
    <property type="match status" value="1"/>
</dbReference>
<dbReference type="InterPro" id="IPR036047">
    <property type="entry name" value="F-box-like_dom_sf"/>
</dbReference>
<dbReference type="InterPro" id="IPR055411">
    <property type="entry name" value="LRR_FXL15/At3g58940/PEG3-like"/>
</dbReference>
<organism evidence="4 5">
    <name type="scientific">Urochloa decumbens</name>
    <dbReference type="NCBI Taxonomy" id="240449"/>
    <lineage>
        <taxon>Eukaryota</taxon>
        <taxon>Viridiplantae</taxon>
        <taxon>Streptophyta</taxon>
        <taxon>Embryophyta</taxon>
        <taxon>Tracheophyta</taxon>
        <taxon>Spermatophyta</taxon>
        <taxon>Magnoliopsida</taxon>
        <taxon>Liliopsida</taxon>
        <taxon>Poales</taxon>
        <taxon>Poaceae</taxon>
        <taxon>PACMAD clade</taxon>
        <taxon>Panicoideae</taxon>
        <taxon>Panicodae</taxon>
        <taxon>Paniceae</taxon>
        <taxon>Melinidinae</taxon>
        <taxon>Urochloa</taxon>
    </lineage>
</organism>